<feature type="compositionally biased region" description="Polar residues" evidence="1">
    <location>
        <begin position="141"/>
        <end position="158"/>
    </location>
</feature>
<organism evidence="3">
    <name type="scientific">Dissoconium aciculare CBS 342.82</name>
    <dbReference type="NCBI Taxonomy" id="1314786"/>
    <lineage>
        <taxon>Eukaryota</taxon>
        <taxon>Fungi</taxon>
        <taxon>Dikarya</taxon>
        <taxon>Ascomycota</taxon>
        <taxon>Pezizomycotina</taxon>
        <taxon>Dothideomycetes</taxon>
        <taxon>Dothideomycetidae</taxon>
        <taxon>Mycosphaerellales</taxon>
        <taxon>Dissoconiaceae</taxon>
        <taxon>Dissoconium</taxon>
    </lineage>
</organism>
<reference evidence="3" key="2">
    <citation type="submission" date="2020-04" db="EMBL/GenBank/DDBJ databases">
        <authorList>
            <consortium name="NCBI Genome Project"/>
        </authorList>
    </citation>
    <scope>NUCLEOTIDE SEQUENCE</scope>
    <source>
        <strain evidence="3">CBS 342.82</strain>
    </source>
</reference>
<accession>A0A6J3M9H2</accession>
<gene>
    <name evidence="3" type="ORF">K489DRAFT_378925</name>
</gene>
<feature type="compositionally biased region" description="Polar residues" evidence="1">
    <location>
        <begin position="172"/>
        <end position="189"/>
    </location>
</feature>
<feature type="compositionally biased region" description="Basic and acidic residues" evidence="1">
    <location>
        <begin position="119"/>
        <end position="129"/>
    </location>
</feature>
<sequence length="360" mass="39644">MKGYTLAETIEAWTTEVSNRGNYALRRDGRHKGRPFTEFLLAEDIRAHRRAAERDKDQARKTPEILAAHPVEELENVASRLLEKRSHSQLQSNDHPAEQMVTEEDKTDEQARMGQSKAPRLDNHSDRGKTNGSASRHLDQSSRTAKTNNVVANSTSGLRNAGKSNAVAKSNPVVTSSADKNNVAETPDQSGAGPVDYHRSDDNAVVKANSASAKADSDHRGTNTIQGNSTGEHPASDHQSNDNMQLVVRGSNAIANSVGVQCANAGVVVELRQAIARIAELTDSLIVNALPCSMCERCEPLATRLARNLNLYVKPLIEDLEHRVQHNPKWRDTNYDDDYERSDRPPMGRKGLIFFAFDGH</sequence>
<reference evidence="3" key="1">
    <citation type="submission" date="2020-01" db="EMBL/GenBank/DDBJ databases">
        <authorList>
            <consortium name="DOE Joint Genome Institute"/>
            <person name="Haridas S."/>
            <person name="Albert R."/>
            <person name="Binder M."/>
            <person name="Bloem J."/>
            <person name="Labutti K."/>
            <person name="Salamov A."/>
            <person name="Andreopoulos B."/>
            <person name="Baker S.E."/>
            <person name="Barry K."/>
            <person name="Bills G."/>
            <person name="Bluhm B.H."/>
            <person name="Cannon C."/>
            <person name="Castanera R."/>
            <person name="Culley D.E."/>
            <person name="Daum C."/>
            <person name="Ezra D."/>
            <person name="Gonzalez J.B."/>
            <person name="Henrissat B."/>
            <person name="Kuo A."/>
            <person name="Liang C."/>
            <person name="Lipzen A."/>
            <person name="Lutzoni F."/>
            <person name="Magnuson J."/>
            <person name="Mondo S."/>
            <person name="Nolan M."/>
            <person name="Ohm R."/>
            <person name="Pangilinan J."/>
            <person name="Park H.-J."/>
            <person name="Ramirez L."/>
            <person name="Alfaro M."/>
            <person name="Sun H."/>
            <person name="Tritt A."/>
            <person name="Yoshinaga Y."/>
            <person name="Zwiers L.-H."/>
            <person name="Turgeon B.G."/>
            <person name="Goodwin S.B."/>
            <person name="Spatafora J.W."/>
            <person name="Crous P.W."/>
            <person name="Grigoriev I.V."/>
        </authorList>
    </citation>
    <scope>NUCLEOTIDE SEQUENCE</scope>
    <source>
        <strain evidence="3">CBS 342.82</strain>
    </source>
</reference>
<name>A0A6J3M9H2_9PEZI</name>
<feature type="compositionally biased region" description="Low complexity" evidence="1">
    <location>
        <begin position="205"/>
        <end position="214"/>
    </location>
</feature>
<protein>
    <submittedName>
        <fullName evidence="3">Uncharacterized protein</fullName>
    </submittedName>
</protein>
<dbReference type="AlphaFoldDB" id="A0A6J3M9H2"/>
<dbReference type="GeneID" id="54362322"/>
<dbReference type="Proteomes" id="UP000504637">
    <property type="component" value="Unplaced"/>
</dbReference>
<feature type="compositionally biased region" description="Polar residues" evidence="1">
    <location>
        <begin position="222"/>
        <end position="233"/>
    </location>
</feature>
<keyword evidence="2" id="KW-1185">Reference proteome</keyword>
<evidence type="ECO:0000256" key="1">
    <source>
        <dbReference type="SAM" id="MobiDB-lite"/>
    </source>
</evidence>
<proteinExistence type="predicted"/>
<feature type="region of interest" description="Disordered" evidence="1">
    <location>
        <begin position="85"/>
        <end position="240"/>
    </location>
</feature>
<reference evidence="3" key="3">
    <citation type="submission" date="2025-08" db="UniProtKB">
        <authorList>
            <consortium name="RefSeq"/>
        </authorList>
    </citation>
    <scope>IDENTIFICATION</scope>
    <source>
        <strain evidence="3">CBS 342.82</strain>
    </source>
</reference>
<dbReference type="RefSeq" id="XP_033461539.1">
    <property type="nucleotide sequence ID" value="XM_033604522.1"/>
</dbReference>
<evidence type="ECO:0000313" key="3">
    <source>
        <dbReference type="RefSeq" id="XP_033461539.1"/>
    </source>
</evidence>
<evidence type="ECO:0000313" key="2">
    <source>
        <dbReference type="Proteomes" id="UP000504637"/>
    </source>
</evidence>